<dbReference type="RefSeq" id="WP_016492954.1">
    <property type="nucleotide sequence ID" value="NC_021499.1"/>
</dbReference>
<evidence type="ECO:0000313" key="2">
    <source>
        <dbReference type="EMBL" id="BAN48808.1"/>
    </source>
</evidence>
<name>S6AS35_METRE</name>
<reference evidence="2 3" key="1">
    <citation type="journal article" date="2013" name="Genome Announc.">
        <title>Complete Genome Sequence of the Carbazole Degrader Pseudomonas resinovorans Strain CA10 (NBRC 106553).</title>
        <authorList>
            <person name="Shintani M."/>
            <person name="Hosoyama A."/>
            <person name="Ohji S."/>
            <person name="Tsuchikane K."/>
            <person name="Takarada H."/>
            <person name="Yamazoe A."/>
            <person name="Fujita N."/>
            <person name="Nojiri H."/>
        </authorList>
    </citation>
    <scope>NUCLEOTIDE SEQUENCE [LARGE SCALE GENOMIC DNA]</scope>
    <source>
        <strain evidence="2 3">NBRC 106553</strain>
    </source>
</reference>
<feature type="transmembrane region" description="Helical" evidence="1">
    <location>
        <begin position="21"/>
        <end position="47"/>
    </location>
</feature>
<gene>
    <name evidence="2" type="ORF">PCA10_30760</name>
</gene>
<keyword evidence="1" id="KW-0472">Membrane</keyword>
<keyword evidence="1" id="KW-0812">Transmembrane</keyword>
<proteinExistence type="predicted"/>
<accession>S6AS35</accession>
<keyword evidence="3" id="KW-1185">Reference proteome</keyword>
<sequence>MFSFFDSPGRALKLSRQLLKAAVAMLVTGLLIAYGLDTYVSLIGLVLTQLPTFLRPTAISLELAPRGSRPAKGRSFGLTRTMQFQPCRAALPGRAEREPRIALRISIGVPAISFGDEKRRG</sequence>
<dbReference type="Proteomes" id="UP000015503">
    <property type="component" value="Chromosome"/>
</dbReference>
<dbReference type="AlphaFoldDB" id="S6AS35"/>
<dbReference type="EMBL" id="AP013068">
    <property type="protein sequence ID" value="BAN48808.1"/>
    <property type="molecule type" value="Genomic_DNA"/>
</dbReference>
<evidence type="ECO:0000256" key="1">
    <source>
        <dbReference type="SAM" id="Phobius"/>
    </source>
</evidence>
<dbReference type="HOGENOM" id="CLU_2036010_0_0_6"/>
<dbReference type="PATRIC" id="fig|1245471.3.peg.3100"/>
<evidence type="ECO:0000313" key="3">
    <source>
        <dbReference type="Proteomes" id="UP000015503"/>
    </source>
</evidence>
<keyword evidence="1" id="KW-1133">Transmembrane helix</keyword>
<protein>
    <submittedName>
        <fullName evidence="2">Uncharacterized protein</fullName>
    </submittedName>
</protein>
<organism evidence="2 3">
    <name type="scientific">Metapseudomonas resinovorans NBRC 106553</name>
    <dbReference type="NCBI Taxonomy" id="1245471"/>
    <lineage>
        <taxon>Bacteria</taxon>
        <taxon>Pseudomonadati</taxon>
        <taxon>Pseudomonadota</taxon>
        <taxon>Gammaproteobacteria</taxon>
        <taxon>Pseudomonadales</taxon>
        <taxon>Pseudomonadaceae</taxon>
        <taxon>Metapseudomonas</taxon>
    </lineage>
</organism>
<dbReference type="KEGG" id="pre:PCA10_30760"/>